<dbReference type="InterPro" id="IPR014075">
    <property type="entry name" value="SUF_FeS_clus_asmb_SufR_cyano"/>
</dbReference>
<proteinExistence type="predicted"/>
<dbReference type="InterPro" id="IPR036388">
    <property type="entry name" value="WH-like_DNA-bd_sf"/>
</dbReference>
<dbReference type="SUPFAM" id="SSF46785">
    <property type="entry name" value="Winged helix' DNA-binding domain"/>
    <property type="match status" value="1"/>
</dbReference>
<dbReference type="Pfam" id="PF08279">
    <property type="entry name" value="HTH_11"/>
    <property type="match status" value="1"/>
</dbReference>
<dbReference type="InterPro" id="IPR011991">
    <property type="entry name" value="ArsR-like_HTH"/>
</dbReference>
<dbReference type="PANTHER" id="PTHR38600">
    <property type="entry name" value="TRANSCRIPTIONAL REGULATORY PROTEIN"/>
    <property type="match status" value="1"/>
</dbReference>
<organism evidence="2 3">
    <name type="scientific">Leptolyngbya cf. ectocarpi LEGE 11479</name>
    <dbReference type="NCBI Taxonomy" id="1828722"/>
    <lineage>
        <taxon>Bacteria</taxon>
        <taxon>Bacillati</taxon>
        <taxon>Cyanobacteriota</taxon>
        <taxon>Cyanophyceae</taxon>
        <taxon>Leptolyngbyales</taxon>
        <taxon>Leptolyngbyaceae</taxon>
        <taxon>Leptolyngbya group</taxon>
        <taxon>Leptolyngbya</taxon>
    </lineage>
</organism>
<evidence type="ECO:0000313" key="3">
    <source>
        <dbReference type="Proteomes" id="UP000615026"/>
    </source>
</evidence>
<evidence type="ECO:0000259" key="1">
    <source>
        <dbReference type="Pfam" id="PF08279"/>
    </source>
</evidence>
<dbReference type="InterPro" id="IPR036390">
    <property type="entry name" value="WH_DNA-bd_sf"/>
</dbReference>
<keyword evidence="3" id="KW-1185">Reference proteome</keyword>
<dbReference type="Gene3D" id="1.10.10.10">
    <property type="entry name" value="Winged helix-like DNA-binding domain superfamily/Winged helix DNA-binding domain"/>
    <property type="match status" value="1"/>
</dbReference>
<gene>
    <name evidence="2" type="primary">sufR</name>
    <name evidence="2" type="ORF">IQ260_01355</name>
</gene>
<dbReference type="RefSeq" id="WP_193990118.1">
    <property type="nucleotide sequence ID" value="NZ_JADEXP010000004.1"/>
</dbReference>
<evidence type="ECO:0000313" key="2">
    <source>
        <dbReference type="EMBL" id="MBE9065293.1"/>
    </source>
</evidence>
<dbReference type="CDD" id="cd00090">
    <property type="entry name" value="HTH_ARSR"/>
    <property type="match status" value="1"/>
</dbReference>
<comment type="caution">
    <text evidence="2">The sequence shown here is derived from an EMBL/GenBank/DDBJ whole genome shotgun (WGS) entry which is preliminary data.</text>
</comment>
<dbReference type="InterPro" id="IPR013196">
    <property type="entry name" value="HTH_11"/>
</dbReference>
<dbReference type="EMBL" id="JADEXP010000004">
    <property type="protein sequence ID" value="MBE9065293.1"/>
    <property type="molecule type" value="Genomic_DNA"/>
</dbReference>
<name>A0A928ZQE5_LEPEC</name>
<dbReference type="NCBIfam" id="TIGR02702">
    <property type="entry name" value="SufR_cyano"/>
    <property type="match status" value="1"/>
</dbReference>
<dbReference type="Proteomes" id="UP000615026">
    <property type="component" value="Unassembled WGS sequence"/>
</dbReference>
<feature type="domain" description="Helix-turn-helix type 11" evidence="1">
    <location>
        <begin position="11"/>
        <end position="49"/>
    </location>
</feature>
<reference evidence="2" key="1">
    <citation type="submission" date="2020-10" db="EMBL/GenBank/DDBJ databases">
        <authorList>
            <person name="Castelo-Branco R."/>
            <person name="Eusebio N."/>
            <person name="Adriana R."/>
            <person name="Vieira A."/>
            <person name="Brugerolle De Fraissinette N."/>
            <person name="Rezende De Castro R."/>
            <person name="Schneider M.P."/>
            <person name="Vasconcelos V."/>
            <person name="Leao P.N."/>
        </authorList>
    </citation>
    <scope>NUCLEOTIDE SEQUENCE</scope>
    <source>
        <strain evidence="2">LEGE 11479</strain>
    </source>
</reference>
<accession>A0A928ZQE5</accession>
<sequence length="211" mass="23686">MMSLQQPSTKDDILQFLLKSGQATAQTLAESLGVSPQAIRRHLKDLQAEELVEHQAMQSGMGRPNYIYQLSSKGRAQFPSQYDQFAVSLLDTLTETVGAEQVGIILRQQWQRKAQHYCETLGNGSLPERVQHLVELRQAEGYMAELHAGDDEDTYIITEYNCAISEVAASYPAVCGHELAMFAVALPDCQVERTHWLVRGENLCGYRIQKK</sequence>
<protein>
    <submittedName>
        <fullName evidence="2">Iron-sulfur cluster biosynthesis transcriptional regulator SufR</fullName>
    </submittedName>
</protein>
<dbReference type="AlphaFoldDB" id="A0A928ZQE5"/>
<dbReference type="PANTHER" id="PTHR38600:SF2">
    <property type="entry name" value="SLL0088 PROTEIN"/>
    <property type="match status" value="1"/>
</dbReference>